<evidence type="ECO:0000256" key="2">
    <source>
        <dbReference type="ARBA" id="ARBA00006498"/>
    </source>
</evidence>
<evidence type="ECO:0000256" key="5">
    <source>
        <dbReference type="ARBA" id="ARBA00022792"/>
    </source>
</evidence>
<dbReference type="EMBL" id="JXXN02006035">
    <property type="protein sequence ID" value="THD19598.1"/>
    <property type="molecule type" value="Genomic_DNA"/>
</dbReference>
<dbReference type="InterPro" id="IPR023184">
    <property type="entry name" value="Ubol_cytC_Rdtase_hinge_dom"/>
</dbReference>
<comment type="caution">
    <text evidence="11">The sequence shown here is derived from an EMBL/GenBank/DDBJ whole genome shotgun (WGS) entry which is preliminary data.</text>
</comment>
<dbReference type="SUPFAM" id="SSF81531">
    <property type="entry name" value="Non-heme 11 kDa protein of cytochrome bc1 complex (Ubiquinol-cytochrome c reductase)"/>
    <property type="match status" value="1"/>
</dbReference>
<reference evidence="11" key="1">
    <citation type="submission" date="2019-03" db="EMBL/GenBank/DDBJ databases">
        <title>Improved annotation for the trematode Fasciola hepatica.</title>
        <authorList>
            <person name="Choi Y.-J."/>
            <person name="Martin J."/>
            <person name="Mitreva M."/>
        </authorList>
    </citation>
    <scope>NUCLEOTIDE SEQUENCE [LARGE SCALE GENOMIC DNA]</scope>
</reference>
<comment type="similarity">
    <text evidence="2">Belongs to the UQCRH/QCR6 family.</text>
</comment>
<dbReference type="GO" id="GO:0005743">
    <property type="term" value="C:mitochondrial inner membrane"/>
    <property type="evidence" value="ECO:0007669"/>
    <property type="project" value="UniProtKB-SubCell"/>
</dbReference>
<evidence type="ECO:0000256" key="7">
    <source>
        <dbReference type="ARBA" id="ARBA00023128"/>
    </source>
</evidence>
<proteinExistence type="inferred from homology"/>
<dbReference type="Pfam" id="PF02320">
    <property type="entry name" value="UCR_hinge"/>
    <property type="match status" value="1"/>
</dbReference>
<keyword evidence="12" id="KW-1185">Reference proteome</keyword>
<organism evidence="11 12">
    <name type="scientific">Fasciola hepatica</name>
    <name type="common">Liver fluke</name>
    <dbReference type="NCBI Taxonomy" id="6192"/>
    <lineage>
        <taxon>Eukaryota</taxon>
        <taxon>Metazoa</taxon>
        <taxon>Spiralia</taxon>
        <taxon>Lophotrochozoa</taxon>
        <taxon>Platyhelminthes</taxon>
        <taxon>Trematoda</taxon>
        <taxon>Digenea</taxon>
        <taxon>Plagiorchiida</taxon>
        <taxon>Echinostomata</taxon>
        <taxon>Echinostomatoidea</taxon>
        <taxon>Fasciolidae</taxon>
        <taxon>Fasciola</taxon>
    </lineage>
</organism>
<dbReference type="InterPro" id="IPR003422">
    <property type="entry name" value="Cyt_b-c1_6"/>
</dbReference>
<keyword evidence="4" id="KW-0679">Respiratory chain</keyword>
<evidence type="ECO:0000256" key="6">
    <source>
        <dbReference type="ARBA" id="ARBA00022982"/>
    </source>
</evidence>
<evidence type="ECO:0000313" key="12">
    <source>
        <dbReference type="Proteomes" id="UP000230066"/>
    </source>
</evidence>
<dbReference type="InterPro" id="IPR036811">
    <property type="entry name" value="Ubol_cytC_Rdtase_hinge_dom_sf"/>
</dbReference>
<feature type="domain" description="Ubiquinol-cytochrome C reductase hinge" evidence="10">
    <location>
        <begin position="6"/>
        <end position="66"/>
    </location>
</feature>
<evidence type="ECO:0000256" key="4">
    <source>
        <dbReference type="ARBA" id="ARBA00022660"/>
    </source>
</evidence>
<evidence type="ECO:0000256" key="9">
    <source>
        <dbReference type="ARBA" id="ARBA00023157"/>
    </source>
</evidence>
<keyword evidence="7" id="KW-0496">Mitochondrion</keyword>
<dbReference type="AlphaFoldDB" id="A0A4E0RCM1"/>
<gene>
    <name evidence="11" type="ORF">D915_009668</name>
</gene>
<accession>A0A4E0RCM1</accession>
<keyword evidence="5" id="KW-0999">Mitochondrion inner membrane</keyword>
<evidence type="ECO:0000256" key="3">
    <source>
        <dbReference type="ARBA" id="ARBA00022448"/>
    </source>
</evidence>
<keyword evidence="3" id="KW-0813">Transport</keyword>
<dbReference type="PANTHER" id="PTHR15336:SF0">
    <property type="entry name" value="CYTOCHROME B-C1 COMPLEX SUBUNIT 6, MITOCHONDRIAL"/>
    <property type="match status" value="1"/>
</dbReference>
<keyword evidence="8" id="KW-0472">Membrane</keyword>
<dbReference type="Gene3D" id="1.10.287.20">
    <property type="entry name" value="Ubiquinol-cytochrome C reductase hinge domain"/>
    <property type="match status" value="1"/>
</dbReference>
<dbReference type="PANTHER" id="PTHR15336">
    <property type="entry name" value="UBIQUINOL-CYTOCHROME C REDUCTASE COMPLEX 7.8 KDA PROTEIN"/>
    <property type="match status" value="1"/>
</dbReference>
<evidence type="ECO:0000256" key="8">
    <source>
        <dbReference type="ARBA" id="ARBA00023136"/>
    </source>
</evidence>
<name>A0A4E0RCM1_FASHE</name>
<evidence type="ECO:0000259" key="10">
    <source>
        <dbReference type="Pfam" id="PF02320"/>
    </source>
</evidence>
<keyword evidence="9" id="KW-1015">Disulfide bond</keyword>
<comment type="subcellular location">
    <subcellularLocation>
        <location evidence="1">Mitochondrion inner membrane</location>
        <topology evidence="1">Peripheral membrane protein</topology>
        <orientation evidence="1">Intermembrane side</orientation>
    </subcellularLocation>
</comment>
<dbReference type="Proteomes" id="UP000230066">
    <property type="component" value="Unassembled WGS sequence"/>
</dbReference>
<evidence type="ECO:0000256" key="1">
    <source>
        <dbReference type="ARBA" id="ARBA00004137"/>
    </source>
</evidence>
<dbReference type="FunFam" id="1.10.287.20:FF:000001">
    <property type="entry name" value="Cytochrome b-c1 complex subunit 6"/>
    <property type="match status" value="1"/>
</dbReference>
<keyword evidence="6" id="KW-0249">Electron transport</keyword>
<sequence>MSEIVDPLEALREECKRTSGCQDFVRKLEDCGSRHSKTDESCEEEFVDLLECVDKCVAPKLFNHLK</sequence>
<evidence type="ECO:0000313" key="11">
    <source>
        <dbReference type="EMBL" id="THD19598.1"/>
    </source>
</evidence>
<protein>
    <submittedName>
        <fullName evidence="11">Cytochrome b-c1 complex subunit 6</fullName>
    </submittedName>
</protein>
<dbReference type="GO" id="GO:0006122">
    <property type="term" value="P:mitochondrial electron transport, ubiquinol to cytochrome c"/>
    <property type="evidence" value="ECO:0007669"/>
    <property type="project" value="InterPro"/>
</dbReference>